<reference evidence="2 3" key="1">
    <citation type="submission" date="2020-02" db="EMBL/GenBank/DDBJ databases">
        <title>Whole-genome analyses of novel actinobacteria.</title>
        <authorList>
            <person name="Sahin N."/>
            <person name="Tatar D."/>
        </authorList>
    </citation>
    <scope>NUCLEOTIDE SEQUENCE [LARGE SCALE GENOMIC DNA]</scope>
    <source>
        <strain evidence="2 3">SB3404</strain>
    </source>
</reference>
<gene>
    <name evidence="2" type="ORF">G5C65_19790</name>
</gene>
<keyword evidence="3" id="KW-1185">Reference proteome</keyword>
<keyword evidence="1" id="KW-0732">Signal</keyword>
<comment type="caution">
    <text evidence="2">The sequence shown here is derived from an EMBL/GenBank/DDBJ whole genome shotgun (WGS) entry which is preliminary data.</text>
</comment>
<feature type="signal peptide" evidence="1">
    <location>
        <begin position="1"/>
        <end position="27"/>
    </location>
</feature>
<sequence length="61" mass="6398">MPNSKRIIATCALVLGVVGGMASPALAETHGTVLLEKRHSTVTADQSQNSITLGLTERHQS</sequence>
<organism evidence="2 3">
    <name type="scientific">Streptomyces boncukensis</name>
    <dbReference type="NCBI Taxonomy" id="2711219"/>
    <lineage>
        <taxon>Bacteria</taxon>
        <taxon>Bacillati</taxon>
        <taxon>Actinomycetota</taxon>
        <taxon>Actinomycetes</taxon>
        <taxon>Kitasatosporales</taxon>
        <taxon>Streptomycetaceae</taxon>
        <taxon>Streptomyces</taxon>
    </lineage>
</organism>
<name>A0A6G4X0A3_9ACTN</name>
<protein>
    <submittedName>
        <fullName evidence="2">Uncharacterized protein</fullName>
    </submittedName>
</protein>
<evidence type="ECO:0000256" key="1">
    <source>
        <dbReference type="SAM" id="SignalP"/>
    </source>
</evidence>
<evidence type="ECO:0000313" key="2">
    <source>
        <dbReference type="EMBL" id="NGO70552.1"/>
    </source>
</evidence>
<dbReference type="EMBL" id="JAAKZZ010000207">
    <property type="protein sequence ID" value="NGO70552.1"/>
    <property type="molecule type" value="Genomic_DNA"/>
</dbReference>
<accession>A0A6G4X0A3</accession>
<dbReference type="RefSeq" id="WP_165300217.1">
    <property type="nucleotide sequence ID" value="NZ_JAAKZZ010000207.1"/>
</dbReference>
<evidence type="ECO:0000313" key="3">
    <source>
        <dbReference type="Proteomes" id="UP000477722"/>
    </source>
</evidence>
<dbReference type="Proteomes" id="UP000477722">
    <property type="component" value="Unassembled WGS sequence"/>
</dbReference>
<feature type="chain" id="PRO_5026172891" evidence="1">
    <location>
        <begin position="28"/>
        <end position="61"/>
    </location>
</feature>
<dbReference type="AlphaFoldDB" id="A0A6G4X0A3"/>
<proteinExistence type="predicted"/>